<proteinExistence type="predicted"/>
<name>A0ABP7T032_9BACT</name>
<protein>
    <recommendedName>
        <fullName evidence="2">Response regulatory domain-containing protein</fullName>
    </recommendedName>
</protein>
<gene>
    <name evidence="3" type="ORF">GCM10022408_36300</name>
</gene>
<feature type="domain" description="Response regulatory" evidence="2">
    <location>
        <begin position="1"/>
        <end position="81"/>
    </location>
</feature>
<evidence type="ECO:0000256" key="1">
    <source>
        <dbReference type="PROSITE-ProRule" id="PRU00169"/>
    </source>
</evidence>
<dbReference type="Proteomes" id="UP001500567">
    <property type="component" value="Unassembled WGS sequence"/>
</dbReference>
<dbReference type="PROSITE" id="PS50110">
    <property type="entry name" value="RESPONSE_REGULATORY"/>
    <property type="match status" value="1"/>
</dbReference>
<keyword evidence="1" id="KW-0597">Phosphoprotein</keyword>
<dbReference type="Pfam" id="PF00072">
    <property type="entry name" value="Response_reg"/>
    <property type="match status" value="1"/>
</dbReference>
<organism evidence="3 4">
    <name type="scientific">Hymenobacter fastidiosus</name>
    <dbReference type="NCBI Taxonomy" id="486264"/>
    <lineage>
        <taxon>Bacteria</taxon>
        <taxon>Pseudomonadati</taxon>
        <taxon>Bacteroidota</taxon>
        <taxon>Cytophagia</taxon>
        <taxon>Cytophagales</taxon>
        <taxon>Hymenobacteraceae</taxon>
        <taxon>Hymenobacter</taxon>
    </lineage>
</organism>
<evidence type="ECO:0000313" key="4">
    <source>
        <dbReference type="Proteomes" id="UP001500567"/>
    </source>
</evidence>
<sequence>MLQAPDATRGLELLAQHTDDILVVISDVKLPDGHGVDLIPCFKAKAPEAEIVLLTAFGTIPDGVQAMKAGAFDYLTKGDFE</sequence>
<dbReference type="Gene3D" id="3.40.50.2300">
    <property type="match status" value="1"/>
</dbReference>
<dbReference type="InterPro" id="IPR011006">
    <property type="entry name" value="CheY-like_superfamily"/>
</dbReference>
<dbReference type="EMBL" id="BAABDJ010000040">
    <property type="protein sequence ID" value="GAA4019061.1"/>
    <property type="molecule type" value="Genomic_DNA"/>
</dbReference>
<evidence type="ECO:0000259" key="2">
    <source>
        <dbReference type="PROSITE" id="PS50110"/>
    </source>
</evidence>
<keyword evidence="4" id="KW-1185">Reference proteome</keyword>
<dbReference type="InterPro" id="IPR001789">
    <property type="entry name" value="Sig_transdc_resp-reg_receiver"/>
</dbReference>
<reference evidence="4" key="1">
    <citation type="journal article" date="2019" name="Int. J. Syst. Evol. Microbiol.">
        <title>The Global Catalogue of Microorganisms (GCM) 10K type strain sequencing project: providing services to taxonomists for standard genome sequencing and annotation.</title>
        <authorList>
            <consortium name="The Broad Institute Genomics Platform"/>
            <consortium name="The Broad Institute Genome Sequencing Center for Infectious Disease"/>
            <person name="Wu L."/>
            <person name="Ma J."/>
        </authorList>
    </citation>
    <scope>NUCLEOTIDE SEQUENCE [LARGE SCALE GENOMIC DNA]</scope>
    <source>
        <strain evidence="4">JCM 17224</strain>
    </source>
</reference>
<dbReference type="SUPFAM" id="SSF52172">
    <property type="entry name" value="CheY-like"/>
    <property type="match status" value="1"/>
</dbReference>
<feature type="modified residue" description="4-aspartylphosphate" evidence="1">
    <location>
        <position position="27"/>
    </location>
</feature>
<accession>A0ABP7T032</accession>
<evidence type="ECO:0000313" key="3">
    <source>
        <dbReference type="EMBL" id="GAA4019061.1"/>
    </source>
</evidence>
<comment type="caution">
    <text evidence="3">The sequence shown here is derived from an EMBL/GenBank/DDBJ whole genome shotgun (WGS) entry which is preliminary data.</text>
</comment>